<sequence length="132" mass="14347">MPANDPGSGDLSRLLNPLSTIHTWVNDGAGGVHQASFSVDPDQLPVLRQGLQQAQDKLIALRSDAFELLGIPAPGNDEVSRRAVERFARQVDGPDGTLLKAVDDGTRRLQDIIDQIDALTKTYQQADDDSRM</sequence>
<proteinExistence type="predicted"/>
<protein>
    <recommendedName>
        <fullName evidence="3">PE family protein</fullName>
    </recommendedName>
</protein>
<reference evidence="1 2" key="1">
    <citation type="submission" date="2016-11" db="EMBL/GenBank/DDBJ databases">
        <authorList>
            <person name="Jaros S."/>
            <person name="Januszkiewicz K."/>
            <person name="Wedrychowicz H."/>
        </authorList>
    </citation>
    <scope>NUCLEOTIDE SEQUENCE [LARGE SCALE GENOMIC DNA]</scope>
    <source>
        <strain evidence="1 2">DSM 44523</strain>
    </source>
</reference>
<dbReference type="EMBL" id="FQVN01000018">
    <property type="protein sequence ID" value="SHH01150.1"/>
    <property type="molecule type" value="Genomic_DNA"/>
</dbReference>
<dbReference type="STRING" id="2017.SAMN05444320_11862"/>
<evidence type="ECO:0000313" key="1">
    <source>
        <dbReference type="EMBL" id="SHH01150.1"/>
    </source>
</evidence>
<dbReference type="AlphaFoldDB" id="A0A1M5PHE5"/>
<dbReference type="OrthoDB" id="3699938at2"/>
<gene>
    <name evidence="1" type="ORF">SAMN05444320_11862</name>
</gene>
<evidence type="ECO:0008006" key="3">
    <source>
        <dbReference type="Google" id="ProtNLM"/>
    </source>
</evidence>
<evidence type="ECO:0000313" key="2">
    <source>
        <dbReference type="Proteomes" id="UP000184501"/>
    </source>
</evidence>
<dbReference type="RefSeq" id="WP_073489905.1">
    <property type="nucleotide sequence ID" value="NZ_FQVN01000018.1"/>
</dbReference>
<dbReference type="Proteomes" id="UP000184501">
    <property type="component" value="Unassembled WGS sequence"/>
</dbReference>
<keyword evidence="2" id="KW-1185">Reference proteome</keyword>
<name>A0A1M5PHE5_STRHI</name>
<organism evidence="1 2">
    <name type="scientific">Streptoalloteichus hindustanus</name>
    <dbReference type="NCBI Taxonomy" id="2017"/>
    <lineage>
        <taxon>Bacteria</taxon>
        <taxon>Bacillati</taxon>
        <taxon>Actinomycetota</taxon>
        <taxon>Actinomycetes</taxon>
        <taxon>Pseudonocardiales</taxon>
        <taxon>Pseudonocardiaceae</taxon>
        <taxon>Streptoalloteichus</taxon>
    </lineage>
</organism>
<accession>A0A1M5PHE5</accession>